<keyword evidence="1" id="KW-1133">Transmembrane helix</keyword>
<feature type="transmembrane region" description="Helical" evidence="1">
    <location>
        <begin position="6"/>
        <end position="27"/>
    </location>
</feature>
<proteinExistence type="predicted"/>
<evidence type="ECO:0000256" key="1">
    <source>
        <dbReference type="SAM" id="Phobius"/>
    </source>
</evidence>
<dbReference type="KEGG" id="ppm:PPSC2_26470"/>
<sequence>MVFRLMFHIILISLGFSVITMFFGFFAGWSYLEVFLYIFTNILVFFLYLEIVIHDLSIAKQNRELDPKKEWLSFEKYLYREVYTVSDILVMLFYLPIWIVELIAYASYFVIKTAFKQLKKCGNMVVYAKKSKNKM</sequence>
<keyword evidence="1" id="KW-0812">Transmembrane</keyword>
<dbReference type="AlphaFoldDB" id="E3EK33"/>
<dbReference type="EMBL" id="CP002214">
    <property type="protein sequence ID" value="ADO59742.1"/>
    <property type="molecule type" value="Genomic_DNA"/>
</dbReference>
<organism evidence="2 3">
    <name type="scientific">Paenibacillus polymyxa (strain SC2)</name>
    <name type="common">Bacillus polymyxa</name>
    <dbReference type="NCBI Taxonomy" id="886882"/>
    <lineage>
        <taxon>Bacteria</taxon>
        <taxon>Bacillati</taxon>
        <taxon>Bacillota</taxon>
        <taxon>Bacilli</taxon>
        <taxon>Bacillales</taxon>
        <taxon>Paenibacillaceae</taxon>
        <taxon>Paenibacillus</taxon>
    </lineage>
</organism>
<keyword evidence="2" id="KW-0614">Plasmid</keyword>
<dbReference type="Proteomes" id="UP000006868">
    <property type="component" value="Plasmid pSC2"/>
</dbReference>
<dbReference type="PATRIC" id="fig|886882.15.peg.5580"/>
<evidence type="ECO:0000313" key="3">
    <source>
        <dbReference type="Proteomes" id="UP000006868"/>
    </source>
</evidence>
<dbReference type="HOGENOM" id="CLU_1883723_0_0_9"/>
<dbReference type="RefSeq" id="WP_013386156.1">
    <property type="nucleotide sequence ID" value="NC_014628.2"/>
</dbReference>
<keyword evidence="1" id="KW-0472">Membrane</keyword>
<gene>
    <name evidence="2" type="ORF">PPSC2_26470</name>
</gene>
<feature type="transmembrane region" description="Helical" evidence="1">
    <location>
        <begin position="88"/>
        <end position="111"/>
    </location>
</feature>
<reference evidence="2 3" key="1">
    <citation type="journal article" date="2011" name="J. Bacteriol.">
        <title>Complete genome sequence of Paenibacillus polymyxa SC2, a strain of plant growth-promoting Rhizobacterium with broad-spectrum antimicrobial activity.</title>
        <authorList>
            <person name="Ma M."/>
            <person name="Wang C."/>
            <person name="Ding Y."/>
            <person name="Li L."/>
            <person name="Shen D."/>
            <person name="Jiang X."/>
            <person name="Guan D."/>
            <person name="Cao F."/>
            <person name="Chen H."/>
            <person name="Feng R."/>
            <person name="Wang X."/>
            <person name="Ge Y."/>
            <person name="Yao L."/>
            <person name="Bing X."/>
            <person name="Yang X."/>
            <person name="Li J."/>
            <person name="Du B."/>
        </authorList>
    </citation>
    <scope>NUCLEOTIDE SEQUENCE [LARGE SCALE GENOMIC DNA]</scope>
    <source>
        <strain evidence="2 3">SC2</strain>
        <plasmid evidence="3">pSC2</plasmid>
    </source>
</reference>
<evidence type="ECO:0000313" key="2">
    <source>
        <dbReference type="EMBL" id="ADO59742.1"/>
    </source>
</evidence>
<name>E3EK33_PAEPS</name>
<accession>E3EK33</accession>
<protein>
    <submittedName>
        <fullName evidence="2">Uncharacterized protein</fullName>
    </submittedName>
</protein>
<geneLocation type="plasmid" evidence="2 3">
    <name>pSC2</name>
</geneLocation>
<feature type="transmembrane region" description="Helical" evidence="1">
    <location>
        <begin position="34"/>
        <end position="53"/>
    </location>
</feature>